<name>A0A4R3N7X5_9GAMM</name>
<dbReference type="InterPro" id="IPR013525">
    <property type="entry name" value="ABC2_TM"/>
</dbReference>
<evidence type="ECO:0000256" key="3">
    <source>
        <dbReference type="ARBA" id="ARBA00022448"/>
    </source>
</evidence>
<evidence type="ECO:0000259" key="10">
    <source>
        <dbReference type="Pfam" id="PF01061"/>
    </source>
</evidence>
<dbReference type="GO" id="GO:0140359">
    <property type="term" value="F:ABC-type transporter activity"/>
    <property type="evidence" value="ECO:0007669"/>
    <property type="project" value="InterPro"/>
</dbReference>
<accession>A0A4R3N7X5</accession>
<dbReference type="RefSeq" id="WP_114959301.1">
    <property type="nucleotide sequence ID" value="NZ_MSZW01000030.1"/>
</dbReference>
<feature type="transmembrane region" description="Helical" evidence="9">
    <location>
        <begin position="183"/>
        <end position="206"/>
    </location>
</feature>
<feature type="transmembrane region" description="Helical" evidence="9">
    <location>
        <begin position="227"/>
        <end position="252"/>
    </location>
</feature>
<comment type="similarity">
    <text evidence="2">Belongs to the ABC-2 integral membrane protein family.</text>
</comment>
<feature type="domain" description="ABC-2 type transporter transmembrane" evidence="10">
    <location>
        <begin position="21"/>
        <end position="229"/>
    </location>
</feature>
<evidence type="ECO:0000256" key="8">
    <source>
        <dbReference type="ARBA" id="ARBA00023136"/>
    </source>
</evidence>
<keyword evidence="12" id="KW-1185">Reference proteome</keyword>
<evidence type="ECO:0000256" key="9">
    <source>
        <dbReference type="SAM" id="Phobius"/>
    </source>
</evidence>
<dbReference type="PANTHER" id="PTHR30413">
    <property type="entry name" value="INNER MEMBRANE TRANSPORT PERMEASE"/>
    <property type="match status" value="1"/>
</dbReference>
<dbReference type="PANTHER" id="PTHR30413:SF10">
    <property type="entry name" value="CAPSULE POLYSACCHARIDE EXPORT INNER-MEMBRANE PROTEIN CTRC"/>
    <property type="match status" value="1"/>
</dbReference>
<dbReference type="OrthoDB" id="9786910at2"/>
<evidence type="ECO:0000313" key="12">
    <source>
        <dbReference type="Proteomes" id="UP000295414"/>
    </source>
</evidence>
<comment type="subcellular location">
    <subcellularLocation>
        <location evidence="1">Cell membrane</location>
        <topology evidence="1">Multi-pass membrane protein</topology>
    </subcellularLocation>
</comment>
<gene>
    <name evidence="11" type="ORF">EDC34_102319</name>
</gene>
<feature type="transmembrane region" description="Helical" evidence="9">
    <location>
        <begin position="115"/>
        <end position="139"/>
    </location>
</feature>
<comment type="caution">
    <text evidence="11">The sequence shown here is derived from an EMBL/GenBank/DDBJ whole genome shotgun (WGS) entry which is preliminary data.</text>
</comment>
<protein>
    <submittedName>
        <fullName evidence="11">Lipopolysaccharide transport system permease protein</fullName>
    </submittedName>
</protein>
<keyword evidence="7" id="KW-0625">Polysaccharide transport</keyword>
<evidence type="ECO:0000256" key="6">
    <source>
        <dbReference type="ARBA" id="ARBA00022989"/>
    </source>
</evidence>
<proteinExistence type="inferred from homology"/>
<dbReference type="GO" id="GO:0015774">
    <property type="term" value="P:polysaccharide transport"/>
    <property type="evidence" value="ECO:0007669"/>
    <property type="project" value="UniProtKB-KW"/>
</dbReference>
<dbReference type="AlphaFoldDB" id="A0A4R3N7X5"/>
<feature type="transmembrane region" description="Helical" evidence="9">
    <location>
        <begin position="40"/>
        <end position="62"/>
    </location>
</feature>
<keyword evidence="7" id="KW-0762">Sugar transport</keyword>
<sequence length="268" mass="29454">MAARPHAGPLPRQRQHLWLAWELARREWLGRYRGAHLGRLWALATPLLMLAVYLLAFGPLVRGHWPGVDGWGEFALVVFAGLAVHGLFAECLARAPMLVAAQPGYVTRVLFPLDLLPWPVLAGALLQFAMQLLVLLGGLACTRGLAWSALALPLVVLPALPFLLGLLWALGALGVFLRDLGQLVAPATTAMLFLSSALVPLATVPARWRWLFELNPLTTIIEQLRRVLFLGLWPQWPLLLAYLGLACGFALLAHTLFRRLQPGFADVL</sequence>
<keyword evidence="3" id="KW-0813">Transport</keyword>
<organism evidence="11 12">
    <name type="scientific">Thermomonas haemolytica</name>
    <dbReference type="NCBI Taxonomy" id="141949"/>
    <lineage>
        <taxon>Bacteria</taxon>
        <taxon>Pseudomonadati</taxon>
        <taxon>Pseudomonadota</taxon>
        <taxon>Gammaproteobacteria</taxon>
        <taxon>Lysobacterales</taxon>
        <taxon>Lysobacteraceae</taxon>
        <taxon>Thermomonas</taxon>
    </lineage>
</organism>
<keyword evidence="5 9" id="KW-0812">Transmembrane</keyword>
<evidence type="ECO:0000256" key="1">
    <source>
        <dbReference type="ARBA" id="ARBA00004651"/>
    </source>
</evidence>
<evidence type="ECO:0000256" key="2">
    <source>
        <dbReference type="ARBA" id="ARBA00007783"/>
    </source>
</evidence>
<dbReference type="GO" id="GO:0005886">
    <property type="term" value="C:plasma membrane"/>
    <property type="evidence" value="ECO:0007669"/>
    <property type="project" value="UniProtKB-SubCell"/>
</dbReference>
<dbReference type="GO" id="GO:0015920">
    <property type="term" value="P:lipopolysaccharide transport"/>
    <property type="evidence" value="ECO:0007669"/>
    <property type="project" value="TreeGrafter"/>
</dbReference>
<evidence type="ECO:0000256" key="7">
    <source>
        <dbReference type="ARBA" id="ARBA00023047"/>
    </source>
</evidence>
<evidence type="ECO:0000256" key="5">
    <source>
        <dbReference type="ARBA" id="ARBA00022692"/>
    </source>
</evidence>
<keyword evidence="6 9" id="KW-1133">Transmembrane helix</keyword>
<reference evidence="11 12" key="1">
    <citation type="submission" date="2019-03" db="EMBL/GenBank/DDBJ databases">
        <title>Genomic Encyclopedia of Type Strains, Phase IV (KMG-IV): sequencing the most valuable type-strain genomes for metagenomic binning, comparative biology and taxonomic classification.</title>
        <authorList>
            <person name="Goeker M."/>
        </authorList>
    </citation>
    <scope>NUCLEOTIDE SEQUENCE [LARGE SCALE GENOMIC DNA]</scope>
    <source>
        <strain evidence="11 12">DSM 13605</strain>
    </source>
</reference>
<feature type="transmembrane region" description="Helical" evidence="9">
    <location>
        <begin position="74"/>
        <end position="95"/>
    </location>
</feature>
<feature type="transmembrane region" description="Helical" evidence="9">
    <location>
        <begin position="151"/>
        <end position="177"/>
    </location>
</feature>
<keyword evidence="4" id="KW-1003">Cell membrane</keyword>
<keyword evidence="8 9" id="KW-0472">Membrane</keyword>
<dbReference type="EMBL" id="SMAP01000002">
    <property type="protein sequence ID" value="TCT25431.1"/>
    <property type="molecule type" value="Genomic_DNA"/>
</dbReference>
<dbReference type="Pfam" id="PF01061">
    <property type="entry name" value="ABC2_membrane"/>
    <property type="match status" value="1"/>
</dbReference>
<evidence type="ECO:0000313" key="11">
    <source>
        <dbReference type="EMBL" id="TCT25431.1"/>
    </source>
</evidence>
<dbReference type="Proteomes" id="UP000295414">
    <property type="component" value="Unassembled WGS sequence"/>
</dbReference>
<evidence type="ECO:0000256" key="4">
    <source>
        <dbReference type="ARBA" id="ARBA00022475"/>
    </source>
</evidence>